<dbReference type="Proteomes" id="UP000308600">
    <property type="component" value="Unassembled WGS sequence"/>
</dbReference>
<dbReference type="EMBL" id="ML208569">
    <property type="protein sequence ID" value="TFK62632.1"/>
    <property type="molecule type" value="Genomic_DNA"/>
</dbReference>
<gene>
    <name evidence="1" type="ORF">BDN72DRAFT_848447</name>
</gene>
<organism evidence="1 2">
    <name type="scientific">Pluteus cervinus</name>
    <dbReference type="NCBI Taxonomy" id="181527"/>
    <lineage>
        <taxon>Eukaryota</taxon>
        <taxon>Fungi</taxon>
        <taxon>Dikarya</taxon>
        <taxon>Basidiomycota</taxon>
        <taxon>Agaricomycotina</taxon>
        <taxon>Agaricomycetes</taxon>
        <taxon>Agaricomycetidae</taxon>
        <taxon>Agaricales</taxon>
        <taxon>Pluteineae</taxon>
        <taxon>Pluteaceae</taxon>
        <taxon>Pluteus</taxon>
    </lineage>
</organism>
<protein>
    <submittedName>
        <fullName evidence="1">Uncharacterized protein</fullName>
    </submittedName>
</protein>
<accession>A0ACD3ACQ9</accession>
<reference evidence="1 2" key="1">
    <citation type="journal article" date="2019" name="Nat. Ecol. Evol.">
        <title>Megaphylogeny resolves global patterns of mushroom evolution.</title>
        <authorList>
            <person name="Varga T."/>
            <person name="Krizsan K."/>
            <person name="Foldi C."/>
            <person name="Dima B."/>
            <person name="Sanchez-Garcia M."/>
            <person name="Sanchez-Ramirez S."/>
            <person name="Szollosi G.J."/>
            <person name="Szarkandi J.G."/>
            <person name="Papp V."/>
            <person name="Albert L."/>
            <person name="Andreopoulos W."/>
            <person name="Angelini C."/>
            <person name="Antonin V."/>
            <person name="Barry K.W."/>
            <person name="Bougher N.L."/>
            <person name="Buchanan P."/>
            <person name="Buyck B."/>
            <person name="Bense V."/>
            <person name="Catcheside P."/>
            <person name="Chovatia M."/>
            <person name="Cooper J."/>
            <person name="Damon W."/>
            <person name="Desjardin D."/>
            <person name="Finy P."/>
            <person name="Geml J."/>
            <person name="Haridas S."/>
            <person name="Hughes K."/>
            <person name="Justo A."/>
            <person name="Karasinski D."/>
            <person name="Kautmanova I."/>
            <person name="Kiss B."/>
            <person name="Kocsube S."/>
            <person name="Kotiranta H."/>
            <person name="LaButti K.M."/>
            <person name="Lechner B.E."/>
            <person name="Liimatainen K."/>
            <person name="Lipzen A."/>
            <person name="Lukacs Z."/>
            <person name="Mihaltcheva S."/>
            <person name="Morgado L.N."/>
            <person name="Niskanen T."/>
            <person name="Noordeloos M.E."/>
            <person name="Ohm R.A."/>
            <person name="Ortiz-Santana B."/>
            <person name="Ovrebo C."/>
            <person name="Racz N."/>
            <person name="Riley R."/>
            <person name="Savchenko A."/>
            <person name="Shiryaev A."/>
            <person name="Soop K."/>
            <person name="Spirin V."/>
            <person name="Szebenyi C."/>
            <person name="Tomsovsky M."/>
            <person name="Tulloss R.E."/>
            <person name="Uehling J."/>
            <person name="Grigoriev I.V."/>
            <person name="Vagvolgyi C."/>
            <person name="Papp T."/>
            <person name="Martin F.M."/>
            <person name="Miettinen O."/>
            <person name="Hibbett D.S."/>
            <person name="Nagy L.G."/>
        </authorList>
    </citation>
    <scope>NUCLEOTIDE SEQUENCE [LARGE SCALE GENOMIC DNA]</scope>
    <source>
        <strain evidence="1 2">NL-1719</strain>
    </source>
</reference>
<evidence type="ECO:0000313" key="1">
    <source>
        <dbReference type="EMBL" id="TFK62632.1"/>
    </source>
</evidence>
<name>A0ACD3ACQ9_9AGAR</name>
<evidence type="ECO:0000313" key="2">
    <source>
        <dbReference type="Proteomes" id="UP000308600"/>
    </source>
</evidence>
<proteinExistence type="predicted"/>
<keyword evidence="2" id="KW-1185">Reference proteome</keyword>
<sequence length="261" mass="28841">MTLSDFPPNLPRKDQIERHAYMLLHYHSISTTTIATLQKSAGLGANYETEAVYRYALEKTRNLAPSASIVEQLETLDDQANMGPEGDEDLFIKAMAASSAFALYQINRVPQDLLQDVMISYSKLQYSYHAEAITTGSYSSDGYSGGSPPTASIDTSSLSAGPKGELTPDDVDNLFKGLLDLSSPLYTQTYNMKNDLADEKDEGDGRVDYSVKGVRTFPDGLEFMVHYLDHHADPVVAALPMTVKELRRRLLNSRVVAQTQM</sequence>